<evidence type="ECO:0000313" key="3">
    <source>
        <dbReference type="EMBL" id="RBA33419.1"/>
    </source>
</evidence>
<accession>A0A365P8Y1</accession>
<reference evidence="1 5" key="2">
    <citation type="submission" date="2023-07" db="EMBL/GenBank/DDBJ databases">
        <title>Strategy for survival of the halotoleranting strain Dietzia MX2 from the Yakshinskoe mineral salts deposit.</title>
        <authorList>
            <person name="Kharitonova M.A."/>
            <person name="Kupriyanova-Ashina F.G."/>
            <person name="Shakirov T.R."/>
            <person name="Vafina M.S."/>
            <person name="Ilinskaya O.N."/>
        </authorList>
    </citation>
    <scope>NUCLEOTIDE SEQUENCE [LARGE SCALE GENOMIC DNA]</scope>
    <source>
        <strain evidence="1 5">MX2</strain>
    </source>
</reference>
<reference evidence="3 4" key="1">
    <citation type="submission" date="2018-06" db="EMBL/GenBank/DDBJ databases">
        <title>Whole genome sequencing of four bacterial strains from South Shetland trench revealing bio-synthetic gene clusters.</title>
        <authorList>
            <person name="Abdel-Mageed W.M."/>
            <person name="Lehri B."/>
            <person name="Jarmusch S.A."/>
            <person name="Miranda K."/>
            <person name="Goodfellow M."/>
            <person name="Jaspars M."/>
            <person name="Karlyshev A.V."/>
        </authorList>
    </citation>
    <scope>NUCLEOTIDE SEQUENCE [LARGE SCALE GENOMIC DNA]</scope>
    <source>
        <strain evidence="3 4">SST1</strain>
    </source>
</reference>
<keyword evidence="5" id="KW-1185">Reference proteome</keyword>
<dbReference type="EMBL" id="JAUHTB010000031">
    <property type="protein sequence ID" value="MDN4507640.1"/>
    <property type="molecule type" value="Genomic_DNA"/>
</dbReference>
<dbReference type="EMBL" id="JAWLKJ010000003">
    <property type="protein sequence ID" value="MDV6300286.1"/>
    <property type="molecule type" value="Genomic_DNA"/>
</dbReference>
<dbReference type="Proteomes" id="UP000252187">
    <property type="component" value="Unassembled WGS sequence"/>
</dbReference>
<protein>
    <submittedName>
        <fullName evidence="3">Uncharacterized protein</fullName>
    </submittedName>
</protein>
<evidence type="ECO:0000313" key="4">
    <source>
        <dbReference type="Proteomes" id="UP000252187"/>
    </source>
</evidence>
<evidence type="ECO:0000313" key="5">
    <source>
        <dbReference type="Proteomes" id="UP001172702"/>
    </source>
</evidence>
<dbReference type="Proteomes" id="UP001185873">
    <property type="component" value="Unassembled WGS sequence"/>
</dbReference>
<dbReference type="AlphaFoldDB" id="A0A365P8Y1"/>
<evidence type="ECO:0000313" key="2">
    <source>
        <dbReference type="EMBL" id="MDV6300286.1"/>
    </source>
</evidence>
<proteinExistence type="predicted"/>
<sequence length="72" mass="7484">MFTMDCVRCPAGPAACDGCIIAVLDAGKPQVDELSPESCGYVLDPEVREAIDVLREVGMVSTVEILGADVAA</sequence>
<dbReference type="EMBL" id="QNTT01000037">
    <property type="protein sequence ID" value="RBA33419.1"/>
    <property type="molecule type" value="Genomic_DNA"/>
</dbReference>
<dbReference type="Proteomes" id="UP001172702">
    <property type="component" value="Unassembled WGS sequence"/>
</dbReference>
<evidence type="ECO:0000313" key="1">
    <source>
        <dbReference type="EMBL" id="MDN4507640.1"/>
    </source>
</evidence>
<name>A0A365P8Y1_9ACTN</name>
<dbReference type="RefSeq" id="WP_096905661.1">
    <property type="nucleotide sequence ID" value="NZ_JAPWIO010000005.1"/>
</dbReference>
<reference evidence="2" key="3">
    <citation type="submission" date="2023-10" db="EMBL/GenBank/DDBJ databases">
        <title>Development of a sustainable strategy for remediation of hydrocarbon-contaminated territories based on the waste exchange concept.</title>
        <authorList>
            <person name="Krivoruchko A."/>
        </authorList>
    </citation>
    <scope>NUCLEOTIDE SEQUENCE</scope>
    <source>
        <strain evidence="2">IEGM 1175</strain>
    </source>
</reference>
<comment type="caution">
    <text evidence="3">The sequence shown here is derived from an EMBL/GenBank/DDBJ whole genome shotgun (WGS) entry which is preliminary data.</text>
</comment>
<organism evidence="3 4">
    <name type="scientific">Dietzia maris</name>
    <dbReference type="NCBI Taxonomy" id="37915"/>
    <lineage>
        <taxon>Bacteria</taxon>
        <taxon>Bacillati</taxon>
        <taxon>Actinomycetota</taxon>
        <taxon>Actinomycetes</taxon>
        <taxon>Mycobacteriales</taxon>
        <taxon>Dietziaceae</taxon>
        <taxon>Dietzia</taxon>
    </lineage>
</organism>
<gene>
    <name evidence="3" type="ORF">DQ226_12830</name>
    <name evidence="1" type="ORF">QYF62_16490</name>
    <name evidence="2" type="ORF">R3P82_14355</name>
</gene>